<dbReference type="PANTHER" id="PTHR32002">
    <property type="entry name" value="PROTEIN NLP8"/>
    <property type="match status" value="1"/>
</dbReference>
<dbReference type="PANTHER" id="PTHR32002:SF41">
    <property type="entry name" value="PROTEIN NLP8"/>
    <property type="match status" value="1"/>
</dbReference>
<organism evidence="2 3">
    <name type="scientific">Ficus carica</name>
    <name type="common">Common fig</name>
    <dbReference type="NCBI Taxonomy" id="3494"/>
    <lineage>
        <taxon>Eukaryota</taxon>
        <taxon>Viridiplantae</taxon>
        <taxon>Streptophyta</taxon>
        <taxon>Embryophyta</taxon>
        <taxon>Tracheophyta</taxon>
        <taxon>Spermatophyta</taxon>
        <taxon>Magnoliopsida</taxon>
        <taxon>eudicotyledons</taxon>
        <taxon>Gunneridae</taxon>
        <taxon>Pentapetalae</taxon>
        <taxon>rosids</taxon>
        <taxon>fabids</taxon>
        <taxon>Rosales</taxon>
        <taxon>Moraceae</taxon>
        <taxon>Ficeae</taxon>
        <taxon>Ficus</taxon>
    </lineage>
</organism>
<dbReference type="EMBL" id="BTGU01000074">
    <property type="protein sequence ID" value="GMN58011.1"/>
    <property type="molecule type" value="Genomic_DNA"/>
</dbReference>
<keyword evidence="3" id="KW-1185">Reference proteome</keyword>
<dbReference type="Proteomes" id="UP001187192">
    <property type="component" value="Unassembled WGS sequence"/>
</dbReference>
<dbReference type="AlphaFoldDB" id="A0AA88IZQ1"/>
<name>A0AA88IZQ1_FICCA</name>
<reference evidence="2" key="1">
    <citation type="submission" date="2023-07" db="EMBL/GenBank/DDBJ databases">
        <title>draft genome sequence of fig (Ficus carica).</title>
        <authorList>
            <person name="Takahashi T."/>
            <person name="Nishimura K."/>
        </authorList>
    </citation>
    <scope>NUCLEOTIDE SEQUENCE</scope>
</reference>
<feature type="domain" description="NLP1-9 GAF" evidence="1">
    <location>
        <begin position="30"/>
        <end position="197"/>
    </location>
</feature>
<gene>
    <name evidence="2" type="ORF">TIFTF001_027106</name>
</gene>
<evidence type="ECO:0000313" key="3">
    <source>
        <dbReference type="Proteomes" id="UP001187192"/>
    </source>
</evidence>
<evidence type="ECO:0000259" key="1">
    <source>
        <dbReference type="Pfam" id="PF22922"/>
    </source>
</evidence>
<protein>
    <recommendedName>
        <fullName evidence="1">NLP1-9 GAF domain-containing protein</fullName>
    </recommendedName>
</protein>
<evidence type="ECO:0000313" key="2">
    <source>
        <dbReference type="EMBL" id="GMN58011.1"/>
    </source>
</evidence>
<comment type="caution">
    <text evidence="2">The sequence shown here is derived from an EMBL/GenBank/DDBJ whole genome shotgun (WGS) entry which is preliminary data.</text>
</comment>
<dbReference type="InterPro" id="IPR055081">
    <property type="entry name" value="NLP1-9_GAF"/>
</dbReference>
<proteinExistence type="predicted"/>
<feature type="domain" description="NLP1-9 GAF" evidence="1">
    <location>
        <begin position="303"/>
        <end position="441"/>
    </location>
</feature>
<dbReference type="InterPro" id="IPR045012">
    <property type="entry name" value="NLP"/>
</dbReference>
<dbReference type="Pfam" id="PF22922">
    <property type="entry name" value="GAF_NLP"/>
    <property type="match status" value="2"/>
</dbReference>
<sequence length="571" mass="63234">MFAGFPGLLELSESKGMPLFQQNLSHKDCQEFEGEISDVLNSALKGHRLLLARAWIPCFLNHKCLALFGVHPNYFSVLDVKWRKSKNILSHKDKDRACTSFCIEKGKGIVGKAFMTRRAFLAPKAALSSNPSDPLCHIAQSYGLDIAAIAILLQSSIHKTECVLECFFLFNSAHKGKKKRISTALISTLKGCCKTLRVVADEVLEEPSDSTFQASPSLQPFDTVEQSVAKDSLILKENPRKADPKCVMRLLAESSDQNERFSDPTPRIEPAKTCDAIGQGFPGLLERSESNGMPPFQQSLSNKAHYQEFESEISDVLNSALIENGLPLARAWVPCVQNRKCWEGRLGPHPNSVSVLDVKCGNSGYILAHKDLACTFFHMEKGERIVGKAFMTNQAFLSPEAALSYNPRDPLCHIAQRYEFMNAAIALPLQSIIDNSEYKVLDEPSNSTFLAFPSRQPFGAVEHSVAKDSLIPKENPREANPKRVKHLLPKSSDQNERCPYLTPRIEPAKVCDAVGLGSLVASETSEERHATGEKTVNVPDISLNDSAKCTGDYILKMKKSRVGKHLTRLCF</sequence>
<dbReference type="GO" id="GO:0003700">
    <property type="term" value="F:DNA-binding transcription factor activity"/>
    <property type="evidence" value="ECO:0007669"/>
    <property type="project" value="InterPro"/>
</dbReference>
<accession>A0AA88IZQ1</accession>